<evidence type="ECO:0000259" key="1">
    <source>
        <dbReference type="Pfam" id="PF02705"/>
    </source>
</evidence>
<dbReference type="EMBL" id="GEDG01026919">
    <property type="protein sequence ID" value="JAP14190.1"/>
    <property type="molecule type" value="Transcribed_RNA"/>
</dbReference>
<sequence length="65" mass="6830">MVIGDGILTPAISVFSAISGAELSLGKAHHLYIEVPVACVVLIAFVCPSTLWHPQGLDFSLHLSS</sequence>
<dbReference type="InterPro" id="IPR053951">
    <property type="entry name" value="K_trans_N"/>
</dbReference>
<accession>A0A0V0H1C1</accession>
<dbReference type="AlphaFoldDB" id="A0A0V0H1C1"/>
<organism evidence="2">
    <name type="scientific">Solanum chacoense</name>
    <name type="common">Chaco potato</name>
    <dbReference type="NCBI Taxonomy" id="4108"/>
    <lineage>
        <taxon>Eukaryota</taxon>
        <taxon>Viridiplantae</taxon>
        <taxon>Streptophyta</taxon>
        <taxon>Embryophyta</taxon>
        <taxon>Tracheophyta</taxon>
        <taxon>Spermatophyta</taxon>
        <taxon>Magnoliopsida</taxon>
        <taxon>eudicotyledons</taxon>
        <taxon>Gunneridae</taxon>
        <taxon>Pentapetalae</taxon>
        <taxon>asterids</taxon>
        <taxon>lamiids</taxon>
        <taxon>Solanales</taxon>
        <taxon>Solanaceae</taxon>
        <taxon>Solanoideae</taxon>
        <taxon>Solaneae</taxon>
        <taxon>Solanum</taxon>
    </lineage>
</organism>
<name>A0A0V0H1C1_SOLCH</name>
<dbReference type="Pfam" id="PF02705">
    <property type="entry name" value="K_trans"/>
    <property type="match status" value="1"/>
</dbReference>
<protein>
    <submittedName>
        <fullName evidence="2">Putative ovule protein</fullName>
    </submittedName>
</protein>
<evidence type="ECO:0000313" key="2">
    <source>
        <dbReference type="EMBL" id="JAP14190.1"/>
    </source>
</evidence>
<feature type="domain" description="K+ potassium transporter integral membrane" evidence="1">
    <location>
        <begin position="1"/>
        <end position="45"/>
    </location>
</feature>
<proteinExistence type="predicted"/>
<reference evidence="2" key="1">
    <citation type="submission" date="2015-12" db="EMBL/GenBank/DDBJ databases">
        <title>Gene expression during late stages of embryo sac development: a critical building block for successful pollen-pistil interactions.</title>
        <authorList>
            <person name="Liu Y."/>
            <person name="Joly V."/>
            <person name="Sabar M."/>
            <person name="Matton D.P."/>
        </authorList>
    </citation>
    <scope>NUCLEOTIDE SEQUENCE</scope>
</reference>